<protein>
    <submittedName>
        <fullName evidence="3">16144_t:CDS:1</fullName>
    </submittedName>
</protein>
<name>A0A9N8ZJH0_FUNMO</name>
<dbReference type="Proteomes" id="UP000789375">
    <property type="component" value="Unassembled WGS sequence"/>
</dbReference>
<reference evidence="3" key="1">
    <citation type="submission" date="2021-06" db="EMBL/GenBank/DDBJ databases">
        <authorList>
            <person name="Kallberg Y."/>
            <person name="Tangrot J."/>
            <person name="Rosling A."/>
        </authorList>
    </citation>
    <scope>NUCLEOTIDE SEQUENCE</scope>
    <source>
        <strain evidence="3">87-6 pot B 2015</strain>
    </source>
</reference>
<evidence type="ECO:0000256" key="2">
    <source>
        <dbReference type="SAM" id="SignalP"/>
    </source>
</evidence>
<sequence length="259" mass="29265">MAKFSCIFILISVIIFALQPANISAGPISYAICQSACNVGWVSCYASAGLVAEYKIEITASYQFWSYDRPTVTPMMQSVENWTYEKLIKIYRATSGQKYPKKVLDSTKKDLKKVKETNSEFDTTRPKESLITGNCDSWSTVTNSSFDTQASASCDFWSTVMKSSFDAFFSCAFMFFLYNVSCNSVFFKNWITMSGDTGIKFEFNQVLANGNTVSIDKINNHRLTEKRSRDNGDDGKDISNTELDEQGNDTEEDDAWYSY</sequence>
<feature type="chain" id="PRO_5040214848" evidence="2">
    <location>
        <begin position="26"/>
        <end position="259"/>
    </location>
</feature>
<feature type="compositionally biased region" description="Acidic residues" evidence="1">
    <location>
        <begin position="242"/>
        <end position="259"/>
    </location>
</feature>
<feature type="signal peptide" evidence="2">
    <location>
        <begin position="1"/>
        <end position="25"/>
    </location>
</feature>
<evidence type="ECO:0000313" key="4">
    <source>
        <dbReference type="Proteomes" id="UP000789375"/>
    </source>
</evidence>
<keyword evidence="2" id="KW-0732">Signal</keyword>
<evidence type="ECO:0000313" key="3">
    <source>
        <dbReference type="EMBL" id="CAG8497823.1"/>
    </source>
</evidence>
<evidence type="ECO:0000256" key="1">
    <source>
        <dbReference type="SAM" id="MobiDB-lite"/>
    </source>
</evidence>
<comment type="caution">
    <text evidence="3">The sequence shown here is derived from an EMBL/GenBank/DDBJ whole genome shotgun (WGS) entry which is preliminary data.</text>
</comment>
<keyword evidence="4" id="KW-1185">Reference proteome</keyword>
<feature type="region of interest" description="Disordered" evidence="1">
    <location>
        <begin position="224"/>
        <end position="259"/>
    </location>
</feature>
<accession>A0A9N8ZJH0</accession>
<dbReference type="AlphaFoldDB" id="A0A9N8ZJH0"/>
<dbReference type="EMBL" id="CAJVPP010000615">
    <property type="protein sequence ID" value="CAG8497823.1"/>
    <property type="molecule type" value="Genomic_DNA"/>
</dbReference>
<feature type="compositionally biased region" description="Basic and acidic residues" evidence="1">
    <location>
        <begin position="224"/>
        <end position="239"/>
    </location>
</feature>
<gene>
    <name evidence="3" type="ORF">FMOSSE_LOCUS3875</name>
</gene>
<proteinExistence type="predicted"/>
<organism evidence="3 4">
    <name type="scientific">Funneliformis mosseae</name>
    <name type="common">Endomycorrhizal fungus</name>
    <name type="synonym">Glomus mosseae</name>
    <dbReference type="NCBI Taxonomy" id="27381"/>
    <lineage>
        <taxon>Eukaryota</taxon>
        <taxon>Fungi</taxon>
        <taxon>Fungi incertae sedis</taxon>
        <taxon>Mucoromycota</taxon>
        <taxon>Glomeromycotina</taxon>
        <taxon>Glomeromycetes</taxon>
        <taxon>Glomerales</taxon>
        <taxon>Glomeraceae</taxon>
        <taxon>Funneliformis</taxon>
    </lineage>
</organism>